<reference evidence="7" key="2">
    <citation type="journal article" date="2021" name="PeerJ">
        <title>Extensive microbial diversity within the chicken gut microbiome revealed by metagenomics and culture.</title>
        <authorList>
            <person name="Gilroy R."/>
            <person name="Ravi A."/>
            <person name="Getino M."/>
            <person name="Pursley I."/>
            <person name="Horton D.L."/>
            <person name="Alikhan N.F."/>
            <person name="Baker D."/>
            <person name="Gharbi K."/>
            <person name="Hall N."/>
            <person name="Watson M."/>
            <person name="Adriaenssens E.M."/>
            <person name="Foster-Nyarko E."/>
            <person name="Jarju S."/>
            <person name="Secka A."/>
            <person name="Antonio M."/>
            <person name="Oren A."/>
            <person name="Chaudhuri R.R."/>
            <person name="La Ragione R."/>
            <person name="Hildebrand F."/>
            <person name="Pallen M.J."/>
        </authorList>
    </citation>
    <scope>NUCLEOTIDE SEQUENCE</scope>
    <source>
        <strain evidence="7">B3-1481</strain>
    </source>
</reference>
<evidence type="ECO:0000313" key="8">
    <source>
        <dbReference type="Proteomes" id="UP000823769"/>
    </source>
</evidence>
<organism evidence="7 8">
    <name type="scientific">Candidatus Cryptobacteroides avistercoris</name>
    <dbReference type="NCBI Taxonomy" id="2840758"/>
    <lineage>
        <taxon>Bacteria</taxon>
        <taxon>Pseudomonadati</taxon>
        <taxon>Bacteroidota</taxon>
        <taxon>Bacteroidia</taxon>
        <taxon>Bacteroidales</taxon>
        <taxon>Candidatus Cryptobacteroides</taxon>
    </lineage>
</organism>
<dbReference type="AlphaFoldDB" id="A0A9D9IYE0"/>
<name>A0A9D9IYE0_9BACT</name>
<feature type="transmembrane region" description="Helical" evidence="6">
    <location>
        <begin position="190"/>
        <end position="207"/>
    </location>
</feature>
<keyword evidence="2" id="KW-1003">Cell membrane</keyword>
<dbReference type="GO" id="GO:0005886">
    <property type="term" value="C:plasma membrane"/>
    <property type="evidence" value="ECO:0007669"/>
    <property type="project" value="UniProtKB-SubCell"/>
</dbReference>
<keyword evidence="3 6" id="KW-0812">Transmembrane</keyword>
<keyword evidence="5 6" id="KW-0472">Membrane</keyword>
<gene>
    <name evidence="7" type="ORF">IAB76_04795</name>
</gene>
<feature type="transmembrane region" description="Helical" evidence="6">
    <location>
        <begin position="308"/>
        <end position="326"/>
    </location>
</feature>
<feature type="transmembrane region" description="Helical" evidence="6">
    <location>
        <begin position="371"/>
        <end position="390"/>
    </location>
</feature>
<dbReference type="InterPro" id="IPR050833">
    <property type="entry name" value="Poly_Biosynth_Transport"/>
</dbReference>
<reference evidence="7" key="1">
    <citation type="submission" date="2020-10" db="EMBL/GenBank/DDBJ databases">
        <authorList>
            <person name="Gilroy R."/>
        </authorList>
    </citation>
    <scope>NUCLEOTIDE SEQUENCE</scope>
    <source>
        <strain evidence="7">B3-1481</strain>
    </source>
</reference>
<evidence type="ECO:0000256" key="6">
    <source>
        <dbReference type="SAM" id="Phobius"/>
    </source>
</evidence>
<feature type="transmembrane region" description="Helical" evidence="6">
    <location>
        <begin position="84"/>
        <end position="104"/>
    </location>
</feature>
<evidence type="ECO:0000256" key="4">
    <source>
        <dbReference type="ARBA" id="ARBA00022989"/>
    </source>
</evidence>
<sequence>MNLKSLAKDTAIYGLSSIVGRFLNYLLVPLYTWKITAESGGYGIVTNLYAYAAFFLALLTFGMETTLFRFASKEGEDGKMVYSNALRMVGGVALVFVALVAVFLQPVSGAMGYADHPEYVLCFAVITAFDAIQAIMFSRLRQQHRPVRFMLLKFAYIIPSILLNLFIFLVMDRIPACEGVFHRFNDGVGLIFFANLICTAAVTAAFIPELKGLSYGFDRGLARRMLSYSWPLLLLSLVGILNQVADKMLFPWLMPGEEGMRQLGIYGACVKIAMIISLLTQAFRYAYEPIVFGSAKDRNSPETLADGMKYFVVFSLLAFLAVMFYMPLLKYLVGQDYWSGLKVVPVVMMAEIFMGVYFNLSFWYKLTDQTWWGAIISAVGAAVMIAFNVLLVPEIGYWACAWGGFAGYGTAMLLSFLLGRKRYPVPYDWKTIMLYAGLALGLLILSAFLPQLIGRELPTAATLAVNTLLLAAYCLPVARKFILKHKTT</sequence>
<dbReference type="PANTHER" id="PTHR30250:SF11">
    <property type="entry name" value="O-ANTIGEN TRANSPORTER-RELATED"/>
    <property type="match status" value="1"/>
</dbReference>
<feature type="transmembrane region" description="Helical" evidence="6">
    <location>
        <begin position="228"/>
        <end position="245"/>
    </location>
</feature>
<protein>
    <submittedName>
        <fullName evidence="7">Oligosaccharide flippase family protein</fullName>
    </submittedName>
</protein>
<dbReference type="PANTHER" id="PTHR30250">
    <property type="entry name" value="PST FAMILY PREDICTED COLANIC ACID TRANSPORTER"/>
    <property type="match status" value="1"/>
</dbReference>
<feature type="transmembrane region" description="Helical" evidence="6">
    <location>
        <begin position="48"/>
        <end position="72"/>
    </location>
</feature>
<feature type="transmembrane region" description="Helical" evidence="6">
    <location>
        <begin position="459"/>
        <end position="478"/>
    </location>
</feature>
<accession>A0A9D9IYE0</accession>
<feature type="transmembrane region" description="Helical" evidence="6">
    <location>
        <begin position="431"/>
        <end position="453"/>
    </location>
</feature>
<feature type="transmembrane region" description="Helical" evidence="6">
    <location>
        <begin position="12"/>
        <end position="28"/>
    </location>
</feature>
<keyword evidence="4 6" id="KW-1133">Transmembrane helix</keyword>
<comment type="caution">
    <text evidence="7">The sequence shown here is derived from an EMBL/GenBank/DDBJ whole genome shotgun (WGS) entry which is preliminary data.</text>
</comment>
<evidence type="ECO:0000256" key="1">
    <source>
        <dbReference type="ARBA" id="ARBA00004651"/>
    </source>
</evidence>
<evidence type="ECO:0000256" key="3">
    <source>
        <dbReference type="ARBA" id="ARBA00022692"/>
    </source>
</evidence>
<proteinExistence type="predicted"/>
<evidence type="ECO:0000256" key="5">
    <source>
        <dbReference type="ARBA" id="ARBA00023136"/>
    </source>
</evidence>
<feature type="transmembrane region" description="Helical" evidence="6">
    <location>
        <begin position="346"/>
        <end position="364"/>
    </location>
</feature>
<comment type="subcellular location">
    <subcellularLocation>
        <location evidence="1">Cell membrane</location>
        <topology evidence="1">Multi-pass membrane protein</topology>
    </subcellularLocation>
</comment>
<evidence type="ECO:0000256" key="2">
    <source>
        <dbReference type="ARBA" id="ARBA00022475"/>
    </source>
</evidence>
<dbReference type="EMBL" id="JADILW010000066">
    <property type="protein sequence ID" value="MBO8480411.1"/>
    <property type="molecule type" value="Genomic_DNA"/>
</dbReference>
<evidence type="ECO:0000313" key="7">
    <source>
        <dbReference type="EMBL" id="MBO8480411.1"/>
    </source>
</evidence>
<feature type="transmembrane region" description="Helical" evidence="6">
    <location>
        <begin position="116"/>
        <end position="137"/>
    </location>
</feature>
<feature type="transmembrane region" description="Helical" evidence="6">
    <location>
        <begin position="396"/>
        <end position="419"/>
    </location>
</feature>
<feature type="transmembrane region" description="Helical" evidence="6">
    <location>
        <begin position="149"/>
        <end position="170"/>
    </location>
</feature>
<feature type="transmembrane region" description="Helical" evidence="6">
    <location>
        <begin position="265"/>
        <end position="287"/>
    </location>
</feature>
<dbReference type="Proteomes" id="UP000823769">
    <property type="component" value="Unassembled WGS sequence"/>
</dbReference>